<comment type="caution">
    <text evidence="2">The sequence shown here is derived from an EMBL/GenBank/DDBJ whole genome shotgun (WGS) entry which is preliminary data.</text>
</comment>
<feature type="non-terminal residue" evidence="2">
    <location>
        <position position="1"/>
    </location>
</feature>
<sequence length="184" mass="19652">MTTTTADDFGLDSPIVSKPCDLSSHLLYVNKINLFRLAGSEKVVHLTGDNHWTAGLSSSQSMTQSFFHSPAGLQRSLSSATRSDRAASDQSEASSAPGPLSRPSGPSLQREATSSRPEVSIALALGSARRPHNLRRREATVGDDPNRWLVGLHPSGLGDTFHQARSVDVQPATIGSPMMTQSFV</sequence>
<evidence type="ECO:0000256" key="1">
    <source>
        <dbReference type="SAM" id="MobiDB-lite"/>
    </source>
</evidence>
<protein>
    <submittedName>
        <fullName evidence="2">Uncharacterized protein</fullName>
    </submittedName>
</protein>
<accession>A0A3S5A8N1</accession>
<evidence type="ECO:0000313" key="2">
    <source>
        <dbReference type="EMBL" id="VEL17744.1"/>
    </source>
</evidence>
<keyword evidence="3" id="KW-1185">Reference proteome</keyword>
<gene>
    <name evidence="2" type="ORF">PXEA_LOCUS11184</name>
</gene>
<dbReference type="Proteomes" id="UP000784294">
    <property type="component" value="Unassembled WGS sequence"/>
</dbReference>
<organism evidence="2 3">
    <name type="scientific">Protopolystoma xenopodis</name>
    <dbReference type="NCBI Taxonomy" id="117903"/>
    <lineage>
        <taxon>Eukaryota</taxon>
        <taxon>Metazoa</taxon>
        <taxon>Spiralia</taxon>
        <taxon>Lophotrochozoa</taxon>
        <taxon>Platyhelminthes</taxon>
        <taxon>Monogenea</taxon>
        <taxon>Polyopisthocotylea</taxon>
        <taxon>Polystomatidea</taxon>
        <taxon>Polystomatidae</taxon>
        <taxon>Protopolystoma</taxon>
    </lineage>
</organism>
<dbReference type="AlphaFoldDB" id="A0A3S5A8N1"/>
<evidence type="ECO:0000313" key="3">
    <source>
        <dbReference type="Proteomes" id="UP000784294"/>
    </source>
</evidence>
<feature type="region of interest" description="Disordered" evidence="1">
    <location>
        <begin position="67"/>
        <end position="116"/>
    </location>
</feature>
<dbReference type="EMBL" id="CAAALY010034015">
    <property type="protein sequence ID" value="VEL17744.1"/>
    <property type="molecule type" value="Genomic_DNA"/>
</dbReference>
<reference evidence="2" key="1">
    <citation type="submission" date="2018-11" db="EMBL/GenBank/DDBJ databases">
        <authorList>
            <consortium name="Pathogen Informatics"/>
        </authorList>
    </citation>
    <scope>NUCLEOTIDE SEQUENCE</scope>
</reference>
<proteinExistence type="predicted"/>
<feature type="compositionally biased region" description="Low complexity" evidence="1">
    <location>
        <begin position="88"/>
        <end position="108"/>
    </location>
</feature>
<name>A0A3S5A8N1_9PLAT</name>